<dbReference type="InterPro" id="IPR044795">
    <property type="entry name" value="THA8L-like"/>
</dbReference>
<dbReference type="Proteomes" id="UP000029981">
    <property type="component" value="Chromosome 1"/>
</dbReference>
<evidence type="ECO:0000313" key="3">
    <source>
        <dbReference type="EMBL" id="KGN66554.1"/>
    </source>
</evidence>
<dbReference type="EMBL" id="CM002922">
    <property type="protein sequence ID" value="KGN66554.1"/>
    <property type="molecule type" value="Genomic_DNA"/>
</dbReference>
<dbReference type="NCBIfam" id="TIGR00756">
    <property type="entry name" value="PPR"/>
    <property type="match status" value="2"/>
</dbReference>
<feature type="repeat" description="PPR" evidence="2">
    <location>
        <begin position="35"/>
        <end position="69"/>
    </location>
</feature>
<protein>
    <recommendedName>
        <fullName evidence="5">Pentatricopeptide repeat-containing protein</fullName>
    </recommendedName>
</protein>
<dbReference type="PANTHER" id="PTHR46870:SF1">
    <property type="entry name" value="OS03G0297700 PROTEIN"/>
    <property type="match status" value="1"/>
</dbReference>
<sequence length="124" mass="14991">MFFYRDMLMMLAKNKRVEETKQVWEDLKKEGVLFDQHTFGDIIRAYLDNTMLSEAMDIYREMRESPDRPLSLPFRVILKGLIPYPELREQVKDDFLELFPDMIVYDPPEDLFEEDEDRNKSEDD</sequence>
<evidence type="ECO:0000256" key="2">
    <source>
        <dbReference type="PROSITE-ProRule" id="PRU00708"/>
    </source>
</evidence>
<dbReference type="PANTHER" id="PTHR46870">
    <property type="entry name" value="PROTEIN THYLAKOID ASSEMBLY 8-LIKE, CHLOROPLASTIC"/>
    <property type="match status" value="1"/>
</dbReference>
<reference evidence="3 4" key="3">
    <citation type="journal article" date="2010" name="BMC Genomics">
        <title>Transcriptome sequencing and comparative analysis of cucumber flowers with different sex types.</title>
        <authorList>
            <person name="Guo S."/>
            <person name="Zheng Y."/>
            <person name="Joung J.G."/>
            <person name="Liu S."/>
            <person name="Zhang Z."/>
            <person name="Crasta O.R."/>
            <person name="Sobral B.W."/>
            <person name="Xu Y."/>
            <person name="Huang S."/>
            <person name="Fei Z."/>
        </authorList>
    </citation>
    <scope>NUCLEOTIDE SEQUENCE [LARGE SCALE GENOMIC DNA]</scope>
    <source>
        <strain evidence="4">cv. 9930</strain>
    </source>
</reference>
<dbReference type="Pfam" id="PF01535">
    <property type="entry name" value="PPR"/>
    <property type="match status" value="2"/>
</dbReference>
<dbReference type="AlphaFoldDB" id="A0A0A0LZW3"/>
<dbReference type="InterPro" id="IPR011990">
    <property type="entry name" value="TPR-like_helical_dom_sf"/>
</dbReference>
<dbReference type="Gene3D" id="1.25.40.10">
    <property type="entry name" value="Tetratricopeptide repeat domain"/>
    <property type="match status" value="1"/>
</dbReference>
<dbReference type="Gramene" id="KGN66554">
    <property type="protein sequence ID" value="KGN66554"/>
    <property type="gene ID" value="Csa_1G629110"/>
</dbReference>
<dbReference type="STRING" id="3659.A0A0A0LZW3"/>
<dbReference type="InterPro" id="IPR002885">
    <property type="entry name" value="PPR_rpt"/>
</dbReference>
<keyword evidence="4" id="KW-1185">Reference proteome</keyword>
<keyword evidence="1" id="KW-0677">Repeat</keyword>
<dbReference type="OMA" id="MDIYREM"/>
<evidence type="ECO:0000256" key="1">
    <source>
        <dbReference type="ARBA" id="ARBA00022737"/>
    </source>
</evidence>
<name>A0A0A0LZW3_CUCSA</name>
<evidence type="ECO:0000313" key="4">
    <source>
        <dbReference type="Proteomes" id="UP000029981"/>
    </source>
</evidence>
<dbReference type="eggNOG" id="ENOG502QSKA">
    <property type="taxonomic scope" value="Eukaryota"/>
</dbReference>
<reference evidence="3 4" key="2">
    <citation type="journal article" date="2009" name="PLoS ONE">
        <title>An integrated genetic and cytogenetic map of the cucumber genome.</title>
        <authorList>
            <person name="Ren Y."/>
            <person name="Zhang Z."/>
            <person name="Liu J."/>
            <person name="Staub J.E."/>
            <person name="Han Y."/>
            <person name="Cheng Z."/>
            <person name="Li X."/>
            <person name="Lu J."/>
            <person name="Miao H."/>
            <person name="Kang H."/>
            <person name="Xie B."/>
            <person name="Gu X."/>
            <person name="Wang X."/>
            <person name="Du Y."/>
            <person name="Jin W."/>
            <person name="Huang S."/>
        </authorList>
    </citation>
    <scope>NUCLEOTIDE SEQUENCE [LARGE SCALE GENOMIC DNA]</scope>
    <source>
        <strain evidence="4">cv. 9930</strain>
    </source>
</reference>
<evidence type="ECO:0008006" key="5">
    <source>
        <dbReference type="Google" id="ProtNLM"/>
    </source>
</evidence>
<dbReference type="PROSITE" id="PS51375">
    <property type="entry name" value="PPR"/>
    <property type="match status" value="1"/>
</dbReference>
<reference evidence="3 4" key="1">
    <citation type="journal article" date="2009" name="Nat. Genet.">
        <title>The genome of the cucumber, Cucumis sativus L.</title>
        <authorList>
            <person name="Huang S."/>
            <person name="Li R."/>
            <person name="Zhang Z."/>
            <person name="Li L."/>
            <person name="Gu X."/>
            <person name="Fan W."/>
            <person name="Lucas W.J."/>
            <person name="Wang X."/>
            <person name="Xie B."/>
            <person name="Ni P."/>
            <person name="Ren Y."/>
            <person name="Zhu H."/>
            <person name="Li J."/>
            <person name="Lin K."/>
            <person name="Jin W."/>
            <person name="Fei Z."/>
            <person name="Li G."/>
            <person name="Staub J."/>
            <person name="Kilian A."/>
            <person name="van der Vossen E.A."/>
            <person name="Wu Y."/>
            <person name="Guo J."/>
            <person name="He J."/>
            <person name="Jia Z."/>
            <person name="Ren Y."/>
            <person name="Tian G."/>
            <person name="Lu Y."/>
            <person name="Ruan J."/>
            <person name="Qian W."/>
            <person name="Wang M."/>
            <person name="Huang Q."/>
            <person name="Li B."/>
            <person name="Xuan Z."/>
            <person name="Cao J."/>
            <person name="Asan"/>
            <person name="Wu Z."/>
            <person name="Zhang J."/>
            <person name="Cai Q."/>
            <person name="Bai Y."/>
            <person name="Zhao B."/>
            <person name="Han Y."/>
            <person name="Li Y."/>
            <person name="Li X."/>
            <person name="Wang S."/>
            <person name="Shi Q."/>
            <person name="Liu S."/>
            <person name="Cho W.K."/>
            <person name="Kim J.Y."/>
            <person name="Xu Y."/>
            <person name="Heller-Uszynska K."/>
            <person name="Miao H."/>
            <person name="Cheng Z."/>
            <person name="Zhang S."/>
            <person name="Wu J."/>
            <person name="Yang Y."/>
            <person name="Kang H."/>
            <person name="Li M."/>
            <person name="Liang H."/>
            <person name="Ren X."/>
            <person name="Shi Z."/>
            <person name="Wen M."/>
            <person name="Jian M."/>
            <person name="Yang H."/>
            <person name="Zhang G."/>
            <person name="Yang Z."/>
            <person name="Chen R."/>
            <person name="Liu S."/>
            <person name="Li J."/>
            <person name="Ma L."/>
            <person name="Liu H."/>
            <person name="Zhou Y."/>
            <person name="Zhao J."/>
            <person name="Fang X."/>
            <person name="Li G."/>
            <person name="Fang L."/>
            <person name="Li Y."/>
            <person name="Liu D."/>
            <person name="Zheng H."/>
            <person name="Zhang Y."/>
            <person name="Qin N."/>
            <person name="Li Z."/>
            <person name="Yang G."/>
            <person name="Yang S."/>
            <person name="Bolund L."/>
            <person name="Kristiansen K."/>
            <person name="Zheng H."/>
            <person name="Li S."/>
            <person name="Zhang X."/>
            <person name="Yang H."/>
            <person name="Wang J."/>
            <person name="Sun R."/>
            <person name="Zhang B."/>
            <person name="Jiang S."/>
            <person name="Wang J."/>
            <person name="Du Y."/>
            <person name="Li S."/>
        </authorList>
    </citation>
    <scope>NUCLEOTIDE SEQUENCE [LARGE SCALE GENOMIC DNA]</scope>
    <source>
        <strain evidence="4">cv. 9930</strain>
    </source>
</reference>
<accession>A0A0A0LZW3</accession>
<organism evidence="3 4">
    <name type="scientific">Cucumis sativus</name>
    <name type="common">Cucumber</name>
    <dbReference type="NCBI Taxonomy" id="3659"/>
    <lineage>
        <taxon>Eukaryota</taxon>
        <taxon>Viridiplantae</taxon>
        <taxon>Streptophyta</taxon>
        <taxon>Embryophyta</taxon>
        <taxon>Tracheophyta</taxon>
        <taxon>Spermatophyta</taxon>
        <taxon>Magnoliopsida</taxon>
        <taxon>eudicotyledons</taxon>
        <taxon>Gunneridae</taxon>
        <taxon>Pentapetalae</taxon>
        <taxon>rosids</taxon>
        <taxon>fabids</taxon>
        <taxon>Cucurbitales</taxon>
        <taxon>Cucurbitaceae</taxon>
        <taxon>Benincaseae</taxon>
        <taxon>Cucumis</taxon>
    </lineage>
</organism>
<proteinExistence type="predicted"/>
<reference evidence="3 4" key="4">
    <citation type="journal article" date="2011" name="BMC Genomics">
        <title>RNA-Seq improves annotation of protein-coding genes in the cucumber genome.</title>
        <authorList>
            <person name="Li Z."/>
            <person name="Zhang Z."/>
            <person name="Yan P."/>
            <person name="Huang S."/>
            <person name="Fei Z."/>
            <person name="Lin K."/>
        </authorList>
    </citation>
    <scope>NUCLEOTIDE SEQUENCE [LARGE SCALE GENOMIC DNA]</scope>
    <source>
        <strain evidence="4">cv. 9930</strain>
    </source>
</reference>
<gene>
    <name evidence="3" type="ORF">Csa_1G629110</name>
</gene>